<keyword evidence="2" id="KW-0813">Transport</keyword>
<evidence type="ECO:0000256" key="5">
    <source>
        <dbReference type="ARBA" id="ARBA00022989"/>
    </source>
</evidence>
<proteinExistence type="predicted"/>
<dbReference type="Proteomes" id="UP001497416">
    <property type="component" value="Unassembled WGS sequence"/>
</dbReference>
<dbReference type="Pfam" id="PF00584">
    <property type="entry name" value="SecE"/>
    <property type="match status" value="1"/>
</dbReference>
<accession>A0ABM9P487</accession>
<comment type="subcellular location">
    <subcellularLocation>
        <location evidence="1">Membrane</location>
    </subcellularLocation>
</comment>
<evidence type="ECO:0000256" key="7">
    <source>
        <dbReference type="ARBA" id="ARBA00023136"/>
    </source>
</evidence>
<evidence type="ECO:0000256" key="3">
    <source>
        <dbReference type="ARBA" id="ARBA00022692"/>
    </source>
</evidence>
<comment type="caution">
    <text evidence="9">The sequence shown here is derived from an EMBL/GenBank/DDBJ whole genome shotgun (WGS) entry which is preliminary data.</text>
</comment>
<keyword evidence="5 8" id="KW-1133">Transmembrane helix</keyword>
<keyword evidence="4" id="KW-0653">Protein transport</keyword>
<keyword evidence="7 8" id="KW-0472">Membrane</keyword>
<dbReference type="InterPro" id="IPR001901">
    <property type="entry name" value="Translocase_SecE/Sec61-g"/>
</dbReference>
<feature type="transmembrane region" description="Helical" evidence="8">
    <location>
        <begin position="57"/>
        <end position="77"/>
    </location>
</feature>
<dbReference type="NCBIfam" id="TIGR00964">
    <property type="entry name" value="secE_bact"/>
    <property type="match status" value="1"/>
</dbReference>
<evidence type="ECO:0000313" key="9">
    <source>
        <dbReference type="EMBL" id="CAL2091374.1"/>
    </source>
</evidence>
<evidence type="ECO:0000256" key="8">
    <source>
        <dbReference type="SAM" id="Phobius"/>
    </source>
</evidence>
<dbReference type="Gene3D" id="1.20.5.1030">
    <property type="entry name" value="Preprotein translocase secy subunit"/>
    <property type="match status" value="1"/>
</dbReference>
<evidence type="ECO:0000256" key="1">
    <source>
        <dbReference type="ARBA" id="ARBA00004370"/>
    </source>
</evidence>
<keyword evidence="10" id="KW-1185">Reference proteome</keyword>
<gene>
    <name evidence="9" type="ORF">T190607A01A_40199</name>
</gene>
<organism evidence="9 10">
    <name type="scientific">Tenacibaculum platacis</name>
    <dbReference type="NCBI Taxonomy" id="3137852"/>
    <lineage>
        <taxon>Bacteria</taxon>
        <taxon>Pseudomonadati</taxon>
        <taxon>Bacteroidota</taxon>
        <taxon>Flavobacteriia</taxon>
        <taxon>Flavobacteriales</taxon>
        <taxon>Flavobacteriaceae</taxon>
        <taxon>Tenacibaculum</taxon>
    </lineage>
</organism>
<evidence type="ECO:0000313" key="10">
    <source>
        <dbReference type="Proteomes" id="UP001497416"/>
    </source>
</evidence>
<dbReference type="InterPro" id="IPR005807">
    <property type="entry name" value="SecE_bac"/>
</dbReference>
<protein>
    <submittedName>
        <fullName evidence="9">Preprotein translocase subunit SecE</fullName>
    </submittedName>
</protein>
<keyword evidence="6" id="KW-0811">Translocation</keyword>
<evidence type="ECO:0000256" key="6">
    <source>
        <dbReference type="ARBA" id="ARBA00023010"/>
    </source>
</evidence>
<reference evidence="9 10" key="1">
    <citation type="submission" date="2024-05" db="EMBL/GenBank/DDBJ databases">
        <authorList>
            <person name="Duchaud E."/>
        </authorList>
    </citation>
    <scope>NUCLEOTIDE SEQUENCE [LARGE SCALE GENOMIC DNA]</scope>
    <source>
        <strain evidence="9">Ena-SAMPLE-TAB-13-05-2024-13:56:06:370-140302</strain>
    </source>
</reference>
<dbReference type="EMBL" id="CAXIXY010000006">
    <property type="protein sequence ID" value="CAL2091374.1"/>
    <property type="molecule type" value="Genomic_DNA"/>
</dbReference>
<name>A0ABM9P487_9FLAO</name>
<evidence type="ECO:0000256" key="4">
    <source>
        <dbReference type="ARBA" id="ARBA00022927"/>
    </source>
</evidence>
<evidence type="ECO:0000256" key="2">
    <source>
        <dbReference type="ARBA" id="ARBA00022448"/>
    </source>
</evidence>
<keyword evidence="3 8" id="KW-0812">Transmembrane</keyword>
<dbReference type="InterPro" id="IPR038379">
    <property type="entry name" value="SecE_sf"/>
</dbReference>
<sequence length="88" mass="9997">MVEHWSPKPGVGSSSLSTRANFLETMNNFIQYIKDSFEELNTNMTWISREEAQKSTVVVAVFTIIFALAVAVIDKVFQTGLDNFFKLF</sequence>